<keyword evidence="2" id="KW-1185">Reference proteome</keyword>
<dbReference type="OrthoDB" id="1938885at2759"/>
<dbReference type="Gramene" id="PSS01926">
    <property type="protein sequence ID" value="PSS01926"/>
    <property type="gene ID" value="CEY00_Acc23283"/>
</dbReference>
<dbReference type="AlphaFoldDB" id="A0A2R6Q4X9"/>
<dbReference type="OMA" id="GANIRIQ"/>
<organism evidence="1 2">
    <name type="scientific">Actinidia chinensis var. chinensis</name>
    <name type="common">Chinese soft-hair kiwi</name>
    <dbReference type="NCBI Taxonomy" id="1590841"/>
    <lineage>
        <taxon>Eukaryota</taxon>
        <taxon>Viridiplantae</taxon>
        <taxon>Streptophyta</taxon>
        <taxon>Embryophyta</taxon>
        <taxon>Tracheophyta</taxon>
        <taxon>Spermatophyta</taxon>
        <taxon>Magnoliopsida</taxon>
        <taxon>eudicotyledons</taxon>
        <taxon>Gunneridae</taxon>
        <taxon>Pentapetalae</taxon>
        <taxon>asterids</taxon>
        <taxon>Ericales</taxon>
        <taxon>Actinidiaceae</taxon>
        <taxon>Actinidia</taxon>
    </lineage>
</organism>
<gene>
    <name evidence="1" type="ORF">CEY00_Acc23283</name>
</gene>
<evidence type="ECO:0000313" key="2">
    <source>
        <dbReference type="Proteomes" id="UP000241394"/>
    </source>
</evidence>
<evidence type="ECO:0000313" key="1">
    <source>
        <dbReference type="EMBL" id="PSS01926.1"/>
    </source>
</evidence>
<reference evidence="1 2" key="1">
    <citation type="submission" date="2017-07" db="EMBL/GenBank/DDBJ databases">
        <title>An improved, manually edited Actinidia chinensis var. chinensis (kiwifruit) genome highlights the challenges associated with draft genomes and gene prediction in plants.</title>
        <authorList>
            <person name="Pilkington S."/>
            <person name="Crowhurst R."/>
            <person name="Hilario E."/>
            <person name="Nardozza S."/>
            <person name="Fraser L."/>
            <person name="Peng Y."/>
            <person name="Gunaseelan K."/>
            <person name="Simpson R."/>
            <person name="Tahir J."/>
            <person name="Deroles S."/>
            <person name="Templeton K."/>
            <person name="Luo Z."/>
            <person name="Davy M."/>
            <person name="Cheng C."/>
            <person name="Mcneilage M."/>
            <person name="Scaglione D."/>
            <person name="Liu Y."/>
            <person name="Zhang Q."/>
            <person name="Datson P."/>
            <person name="De Silva N."/>
            <person name="Gardiner S."/>
            <person name="Bassett H."/>
            <person name="Chagne D."/>
            <person name="Mccallum J."/>
            <person name="Dzierzon H."/>
            <person name="Deng C."/>
            <person name="Wang Y.-Y."/>
            <person name="Barron N."/>
            <person name="Manako K."/>
            <person name="Bowen J."/>
            <person name="Foster T."/>
            <person name="Erridge Z."/>
            <person name="Tiffin H."/>
            <person name="Waite C."/>
            <person name="Davies K."/>
            <person name="Grierson E."/>
            <person name="Laing W."/>
            <person name="Kirk R."/>
            <person name="Chen X."/>
            <person name="Wood M."/>
            <person name="Montefiori M."/>
            <person name="Brummell D."/>
            <person name="Schwinn K."/>
            <person name="Catanach A."/>
            <person name="Fullerton C."/>
            <person name="Li D."/>
            <person name="Meiyalaghan S."/>
            <person name="Nieuwenhuizen N."/>
            <person name="Read N."/>
            <person name="Prakash R."/>
            <person name="Hunter D."/>
            <person name="Zhang H."/>
            <person name="Mckenzie M."/>
            <person name="Knabel M."/>
            <person name="Harris A."/>
            <person name="Allan A."/>
            <person name="Chen A."/>
            <person name="Janssen B."/>
            <person name="Plunkett B."/>
            <person name="Dwamena C."/>
            <person name="Voogd C."/>
            <person name="Leif D."/>
            <person name="Lafferty D."/>
            <person name="Souleyre E."/>
            <person name="Varkonyi-Gasic E."/>
            <person name="Gambi F."/>
            <person name="Hanley J."/>
            <person name="Yao J.-L."/>
            <person name="Cheung J."/>
            <person name="David K."/>
            <person name="Warren B."/>
            <person name="Marsh K."/>
            <person name="Snowden K."/>
            <person name="Lin-Wang K."/>
            <person name="Brian L."/>
            <person name="Martinez-Sanchez M."/>
            <person name="Wang M."/>
            <person name="Ileperuma N."/>
            <person name="Macnee N."/>
            <person name="Campin R."/>
            <person name="Mcatee P."/>
            <person name="Drummond R."/>
            <person name="Espley R."/>
            <person name="Ireland H."/>
            <person name="Wu R."/>
            <person name="Atkinson R."/>
            <person name="Karunairetnam S."/>
            <person name="Bulley S."/>
            <person name="Chunkath S."/>
            <person name="Hanley Z."/>
            <person name="Storey R."/>
            <person name="Thrimawithana A."/>
            <person name="Thomson S."/>
            <person name="David C."/>
            <person name="Testolin R."/>
        </authorList>
    </citation>
    <scope>NUCLEOTIDE SEQUENCE [LARGE SCALE GENOMIC DNA]</scope>
    <source>
        <strain evidence="2">cv. Red5</strain>
        <tissue evidence="1">Young leaf</tissue>
    </source>
</reference>
<protein>
    <submittedName>
        <fullName evidence="1">tRNA-2-methylthio-N(6)-dimethylallyladenosine synthase</fullName>
    </submittedName>
</protein>
<sequence length="129" mass="14546">MADEPKRRKIHPPPFRRTASIRATKDDSATTSINTLAVHVAQTSNIHLSIQQAKNHAVAQTQQEGCMANFRIFDSMFGNFLLPAIPTRAELSKTRRRVEAGQDQLNLYFKSTRPSWCYLLVTISCGLFP</sequence>
<dbReference type="PANTHER" id="PTHR48205:SF1">
    <property type="entry name" value="OS01G0742766 PROTEIN"/>
    <property type="match status" value="1"/>
</dbReference>
<dbReference type="InParanoid" id="A0A2R6Q4X9"/>
<dbReference type="EMBL" id="NKQK01000020">
    <property type="protein sequence ID" value="PSS01926.1"/>
    <property type="molecule type" value="Genomic_DNA"/>
</dbReference>
<dbReference type="PANTHER" id="PTHR48205">
    <property type="entry name" value="OS01G0742766 PROTEIN"/>
    <property type="match status" value="1"/>
</dbReference>
<comment type="caution">
    <text evidence="1">The sequence shown here is derived from an EMBL/GenBank/DDBJ whole genome shotgun (WGS) entry which is preliminary data.</text>
</comment>
<proteinExistence type="predicted"/>
<reference evidence="2" key="2">
    <citation type="journal article" date="2018" name="BMC Genomics">
        <title>A manually annotated Actinidia chinensis var. chinensis (kiwifruit) genome highlights the challenges associated with draft genomes and gene prediction in plants.</title>
        <authorList>
            <person name="Pilkington S.M."/>
            <person name="Crowhurst R."/>
            <person name="Hilario E."/>
            <person name="Nardozza S."/>
            <person name="Fraser L."/>
            <person name="Peng Y."/>
            <person name="Gunaseelan K."/>
            <person name="Simpson R."/>
            <person name="Tahir J."/>
            <person name="Deroles S.C."/>
            <person name="Templeton K."/>
            <person name="Luo Z."/>
            <person name="Davy M."/>
            <person name="Cheng C."/>
            <person name="McNeilage M."/>
            <person name="Scaglione D."/>
            <person name="Liu Y."/>
            <person name="Zhang Q."/>
            <person name="Datson P."/>
            <person name="De Silva N."/>
            <person name="Gardiner S.E."/>
            <person name="Bassett H."/>
            <person name="Chagne D."/>
            <person name="McCallum J."/>
            <person name="Dzierzon H."/>
            <person name="Deng C."/>
            <person name="Wang Y.Y."/>
            <person name="Barron L."/>
            <person name="Manako K."/>
            <person name="Bowen J."/>
            <person name="Foster T.M."/>
            <person name="Erridge Z.A."/>
            <person name="Tiffin H."/>
            <person name="Waite C.N."/>
            <person name="Davies K.M."/>
            <person name="Grierson E.P."/>
            <person name="Laing W.A."/>
            <person name="Kirk R."/>
            <person name="Chen X."/>
            <person name="Wood M."/>
            <person name="Montefiori M."/>
            <person name="Brummell D.A."/>
            <person name="Schwinn K.E."/>
            <person name="Catanach A."/>
            <person name="Fullerton C."/>
            <person name="Li D."/>
            <person name="Meiyalaghan S."/>
            <person name="Nieuwenhuizen N."/>
            <person name="Read N."/>
            <person name="Prakash R."/>
            <person name="Hunter D."/>
            <person name="Zhang H."/>
            <person name="McKenzie M."/>
            <person name="Knabel M."/>
            <person name="Harris A."/>
            <person name="Allan A.C."/>
            <person name="Gleave A."/>
            <person name="Chen A."/>
            <person name="Janssen B.J."/>
            <person name="Plunkett B."/>
            <person name="Ampomah-Dwamena C."/>
            <person name="Voogd C."/>
            <person name="Leif D."/>
            <person name="Lafferty D."/>
            <person name="Souleyre E.J.F."/>
            <person name="Varkonyi-Gasic E."/>
            <person name="Gambi F."/>
            <person name="Hanley J."/>
            <person name="Yao J.L."/>
            <person name="Cheung J."/>
            <person name="David K.M."/>
            <person name="Warren B."/>
            <person name="Marsh K."/>
            <person name="Snowden K.C."/>
            <person name="Lin-Wang K."/>
            <person name="Brian L."/>
            <person name="Martinez-Sanchez M."/>
            <person name="Wang M."/>
            <person name="Ileperuma N."/>
            <person name="Macnee N."/>
            <person name="Campin R."/>
            <person name="McAtee P."/>
            <person name="Drummond R.S.M."/>
            <person name="Espley R.V."/>
            <person name="Ireland H.S."/>
            <person name="Wu R."/>
            <person name="Atkinson R.G."/>
            <person name="Karunairetnam S."/>
            <person name="Bulley S."/>
            <person name="Chunkath S."/>
            <person name="Hanley Z."/>
            <person name="Storey R."/>
            <person name="Thrimawithana A.H."/>
            <person name="Thomson S."/>
            <person name="David C."/>
            <person name="Testolin R."/>
            <person name="Huang H."/>
            <person name="Hellens R.P."/>
            <person name="Schaffer R.J."/>
        </authorList>
    </citation>
    <scope>NUCLEOTIDE SEQUENCE [LARGE SCALE GENOMIC DNA]</scope>
    <source>
        <strain evidence="2">cv. Red5</strain>
    </source>
</reference>
<dbReference type="Proteomes" id="UP000241394">
    <property type="component" value="Chromosome LG20"/>
</dbReference>
<name>A0A2R6Q4X9_ACTCC</name>
<accession>A0A2R6Q4X9</accession>